<dbReference type="AlphaFoldDB" id="W1Y4R7"/>
<reference evidence="1" key="1">
    <citation type="submission" date="2013-12" db="EMBL/GenBank/DDBJ databases">
        <title>A Varibaculum cambriense genome reconstructed from a premature infant gut community with otherwise low bacterial novelty that shifts toward anaerobic metabolism during the third week of life.</title>
        <authorList>
            <person name="Brown C.T."/>
            <person name="Sharon I."/>
            <person name="Thomas B.C."/>
            <person name="Castelle C.J."/>
            <person name="Morowitz M.J."/>
            <person name="Banfield J.F."/>
        </authorList>
    </citation>
    <scope>NUCLEOTIDE SEQUENCE</scope>
</reference>
<feature type="non-terminal residue" evidence="1">
    <location>
        <position position="1"/>
    </location>
</feature>
<accession>W1Y4R7</accession>
<proteinExistence type="predicted"/>
<organism evidence="1">
    <name type="scientific">human gut metagenome</name>
    <dbReference type="NCBI Taxonomy" id="408170"/>
    <lineage>
        <taxon>unclassified sequences</taxon>
        <taxon>metagenomes</taxon>
        <taxon>organismal metagenomes</taxon>
    </lineage>
</organism>
<dbReference type="EMBL" id="AZMM01008244">
    <property type="protein sequence ID" value="ETJ37537.1"/>
    <property type="molecule type" value="Genomic_DNA"/>
</dbReference>
<comment type="caution">
    <text evidence="1">The sequence shown here is derived from an EMBL/GenBank/DDBJ whole genome shotgun (WGS) entry which is preliminary data.</text>
</comment>
<sequence length="28" mass="3057">PYRSQEANWGPETLSIIDAAEALINQVA</sequence>
<protein>
    <submittedName>
        <fullName evidence="1">Uncharacterized protein</fullName>
    </submittedName>
</protein>
<evidence type="ECO:0000313" key="1">
    <source>
        <dbReference type="EMBL" id="ETJ37537.1"/>
    </source>
</evidence>
<gene>
    <name evidence="1" type="ORF">Q604_UNBC08244G0001</name>
</gene>
<name>W1Y4R7_9ZZZZ</name>